<dbReference type="RefSeq" id="WP_116172578.1">
    <property type="nucleotide sequence ID" value="NZ_CP144375.1"/>
</dbReference>
<dbReference type="InterPro" id="IPR025996">
    <property type="entry name" value="MT1864/Rv1816-like_C"/>
</dbReference>
<dbReference type="Pfam" id="PF13305">
    <property type="entry name" value="TetR_C_33"/>
    <property type="match status" value="1"/>
</dbReference>
<protein>
    <submittedName>
        <fullName evidence="6">AcrR family transcriptional regulator</fullName>
    </submittedName>
</protein>
<keyword evidence="3" id="KW-0804">Transcription</keyword>
<sequence>MPRPKTHDEALRGRLLTCAAELIATDGVDALSLRKLATDVSTSTTAVYSLFGGKPGLIRTVYLEAFKGFTRQLSAAPTSEDPAEDLIQLGLAYRRYALAEPHLYALLFTDAARAHIQQDVLLAEVSESGFRRLYDTVQRGVDSGVYVDESPDVIAASAWGLVHGLMSLELQGNMPPREVMEPAYERAVRALVDGWRRTRGRNETRPGEVAAT</sequence>
<organism evidence="6 7">
    <name type="scientific">Kutzneria buriramensis</name>
    <dbReference type="NCBI Taxonomy" id="1045776"/>
    <lineage>
        <taxon>Bacteria</taxon>
        <taxon>Bacillati</taxon>
        <taxon>Actinomycetota</taxon>
        <taxon>Actinomycetes</taxon>
        <taxon>Pseudonocardiales</taxon>
        <taxon>Pseudonocardiaceae</taxon>
        <taxon>Kutzneria</taxon>
    </lineage>
</organism>
<dbReference type="PANTHER" id="PTHR30055">
    <property type="entry name" value="HTH-TYPE TRANSCRIPTIONAL REGULATOR RUTR"/>
    <property type="match status" value="1"/>
</dbReference>
<dbReference type="AlphaFoldDB" id="A0A3E0IAG2"/>
<reference evidence="6 7" key="1">
    <citation type="submission" date="2018-08" db="EMBL/GenBank/DDBJ databases">
        <title>Genomic Encyclopedia of Archaeal and Bacterial Type Strains, Phase II (KMG-II): from individual species to whole genera.</title>
        <authorList>
            <person name="Goeker M."/>
        </authorList>
    </citation>
    <scope>NUCLEOTIDE SEQUENCE [LARGE SCALE GENOMIC DNA]</scope>
    <source>
        <strain evidence="6 7">DSM 45791</strain>
    </source>
</reference>
<feature type="domain" description="HTH tetR-type" evidence="5">
    <location>
        <begin position="9"/>
        <end position="69"/>
    </location>
</feature>
<dbReference type="GO" id="GO:0003700">
    <property type="term" value="F:DNA-binding transcription factor activity"/>
    <property type="evidence" value="ECO:0007669"/>
    <property type="project" value="TreeGrafter"/>
</dbReference>
<dbReference type="InterPro" id="IPR001647">
    <property type="entry name" value="HTH_TetR"/>
</dbReference>
<evidence type="ECO:0000259" key="5">
    <source>
        <dbReference type="PROSITE" id="PS50977"/>
    </source>
</evidence>
<name>A0A3E0IAG2_9PSEU</name>
<evidence type="ECO:0000256" key="2">
    <source>
        <dbReference type="ARBA" id="ARBA00023125"/>
    </source>
</evidence>
<accession>A0A3E0IAG2</accession>
<dbReference type="GO" id="GO:0000976">
    <property type="term" value="F:transcription cis-regulatory region binding"/>
    <property type="evidence" value="ECO:0007669"/>
    <property type="project" value="TreeGrafter"/>
</dbReference>
<dbReference type="InterPro" id="IPR009057">
    <property type="entry name" value="Homeodomain-like_sf"/>
</dbReference>
<comment type="caution">
    <text evidence="6">The sequence shown here is derived from an EMBL/GenBank/DDBJ whole genome shotgun (WGS) entry which is preliminary data.</text>
</comment>
<dbReference type="Proteomes" id="UP000256269">
    <property type="component" value="Unassembled WGS sequence"/>
</dbReference>
<dbReference type="InterPro" id="IPR036271">
    <property type="entry name" value="Tet_transcr_reg_TetR-rel_C_sf"/>
</dbReference>
<dbReference type="Pfam" id="PF00440">
    <property type="entry name" value="TetR_N"/>
    <property type="match status" value="1"/>
</dbReference>
<proteinExistence type="predicted"/>
<dbReference type="EMBL" id="QUNO01000001">
    <property type="protein sequence ID" value="REH55712.1"/>
    <property type="molecule type" value="Genomic_DNA"/>
</dbReference>
<keyword evidence="1" id="KW-0805">Transcription regulation</keyword>
<evidence type="ECO:0000313" key="7">
    <source>
        <dbReference type="Proteomes" id="UP000256269"/>
    </source>
</evidence>
<evidence type="ECO:0000313" key="6">
    <source>
        <dbReference type="EMBL" id="REH55712.1"/>
    </source>
</evidence>
<evidence type="ECO:0000256" key="1">
    <source>
        <dbReference type="ARBA" id="ARBA00023015"/>
    </source>
</evidence>
<dbReference type="SUPFAM" id="SSF48498">
    <property type="entry name" value="Tetracyclin repressor-like, C-terminal domain"/>
    <property type="match status" value="1"/>
</dbReference>
<gene>
    <name evidence="6" type="ORF">BCF44_101738</name>
</gene>
<keyword evidence="2 4" id="KW-0238">DNA-binding</keyword>
<dbReference type="PROSITE" id="PS50977">
    <property type="entry name" value="HTH_TETR_2"/>
    <property type="match status" value="1"/>
</dbReference>
<dbReference type="PANTHER" id="PTHR30055:SF209">
    <property type="entry name" value="POSSIBLE TRANSCRIPTIONAL REGULATORY PROTEIN (PROBABLY TETR-FAMILY)"/>
    <property type="match status" value="1"/>
</dbReference>
<evidence type="ECO:0000256" key="4">
    <source>
        <dbReference type="PROSITE-ProRule" id="PRU00335"/>
    </source>
</evidence>
<dbReference type="Gene3D" id="1.10.357.10">
    <property type="entry name" value="Tetracycline Repressor, domain 2"/>
    <property type="match status" value="1"/>
</dbReference>
<dbReference type="OrthoDB" id="4709966at2"/>
<keyword evidence="7" id="KW-1185">Reference proteome</keyword>
<dbReference type="InterPro" id="IPR050109">
    <property type="entry name" value="HTH-type_TetR-like_transc_reg"/>
</dbReference>
<feature type="DNA-binding region" description="H-T-H motif" evidence="4">
    <location>
        <begin position="32"/>
        <end position="51"/>
    </location>
</feature>
<dbReference type="SUPFAM" id="SSF46689">
    <property type="entry name" value="Homeodomain-like"/>
    <property type="match status" value="1"/>
</dbReference>
<evidence type="ECO:0000256" key="3">
    <source>
        <dbReference type="ARBA" id="ARBA00023163"/>
    </source>
</evidence>